<dbReference type="PRINTS" id="PR02082">
    <property type="entry name" value="GLC7IP4"/>
</dbReference>
<feature type="region of interest" description="Disordered" evidence="1">
    <location>
        <begin position="673"/>
        <end position="789"/>
    </location>
</feature>
<keyword evidence="3" id="KW-1185">Reference proteome</keyword>
<feature type="compositionally biased region" description="Polar residues" evidence="1">
    <location>
        <begin position="673"/>
        <end position="682"/>
    </location>
</feature>
<dbReference type="InterPro" id="IPR026241">
    <property type="entry name" value="GIP4"/>
</dbReference>
<feature type="region of interest" description="Disordered" evidence="1">
    <location>
        <begin position="465"/>
        <end position="619"/>
    </location>
</feature>
<accession>A0ABP0EKA8</accession>
<dbReference type="Proteomes" id="UP001497600">
    <property type="component" value="Chromosome G"/>
</dbReference>
<organism evidence="2 3">
    <name type="scientific">[Candida] anglica</name>
    <dbReference type="NCBI Taxonomy" id="148631"/>
    <lineage>
        <taxon>Eukaryota</taxon>
        <taxon>Fungi</taxon>
        <taxon>Dikarya</taxon>
        <taxon>Ascomycota</taxon>
        <taxon>Saccharomycotina</taxon>
        <taxon>Pichiomycetes</taxon>
        <taxon>Debaryomycetaceae</taxon>
        <taxon>Kurtzmaniella</taxon>
    </lineage>
</organism>
<evidence type="ECO:0000256" key="1">
    <source>
        <dbReference type="SAM" id="MobiDB-lite"/>
    </source>
</evidence>
<feature type="compositionally biased region" description="Low complexity" evidence="1">
    <location>
        <begin position="683"/>
        <end position="720"/>
    </location>
</feature>
<feature type="compositionally biased region" description="Polar residues" evidence="1">
    <location>
        <begin position="539"/>
        <end position="548"/>
    </location>
</feature>
<evidence type="ECO:0000313" key="3">
    <source>
        <dbReference type="Proteomes" id="UP001497600"/>
    </source>
</evidence>
<reference evidence="2 3" key="1">
    <citation type="submission" date="2024-01" db="EMBL/GenBank/DDBJ databases">
        <authorList>
            <consortium name="Genoscope - CEA"/>
            <person name="William W."/>
        </authorList>
    </citation>
    <scope>NUCLEOTIDE SEQUENCE [LARGE SCALE GENOMIC DNA]</scope>
    <source>
        <strain evidence="2 3">29B2s-10</strain>
    </source>
</reference>
<feature type="compositionally biased region" description="Low complexity" evidence="1">
    <location>
        <begin position="570"/>
        <end position="601"/>
    </location>
</feature>
<feature type="compositionally biased region" description="Low complexity" evidence="1">
    <location>
        <begin position="756"/>
        <end position="789"/>
    </location>
</feature>
<evidence type="ECO:0000313" key="2">
    <source>
        <dbReference type="EMBL" id="CAK7919449.1"/>
    </source>
</evidence>
<proteinExistence type="predicted"/>
<gene>
    <name evidence="2" type="ORF">CAAN4_G18250</name>
</gene>
<feature type="compositionally biased region" description="Polar residues" evidence="1">
    <location>
        <begin position="602"/>
        <end position="619"/>
    </location>
</feature>
<feature type="compositionally biased region" description="Basic and acidic residues" evidence="1">
    <location>
        <begin position="419"/>
        <end position="429"/>
    </location>
</feature>
<name>A0ABP0EKA8_9ASCO</name>
<feature type="region of interest" description="Disordered" evidence="1">
    <location>
        <begin position="857"/>
        <end position="885"/>
    </location>
</feature>
<protein>
    <submittedName>
        <fullName evidence="2">Uncharacterized protein</fullName>
    </submittedName>
</protein>
<sequence length="885" mass="96449">MDQLDAKITQYIYAITKLQAYITSLRRLSVSLKESTSKNLPLIQYIVLLSGNVFSINDSLFNPRLESLSNFKLFKHTPLTISSIVSHIPYDTPDQQITSLAELPDIDRSIKCIKLLEAVSFNCLQAYQKRLQQAKVERSQSVENISTHIKTIEDIIKQVFDSENDLDISLTDKHTLLNLPSNPALLHNEDFIEATLIDMDVRMMFSVCTSFATTLNRLKSQHINTFQQLKKDPSQLGVDVSYPPQYSLHLIAALAIRTNELYTIFRKIGRKIYFSNYQHLYDQKLLFQSKNPNYFKLHLLKDMDETFNSTKKNGTLIATLTRFFRKGATYESNAKTALDFINFVNQGHMMLTGLLGKFEEFGYNWLAIELRFRKVYGLPKKILSDVYIEVNGTNKQPSTTAAPTQMGGNGSNVSSLESLAREGESTATEKERRLIAQAQIESDAVETNSDKPIIDSLDKLKIDTSSRTSSLSSISSTNSTTVMRRSSSRRNSLLSPQSTNGNGSSGSNAVANGNGSASSPLSNRSAGTLSRPASMVFLNPNNSLSSLQPPKHSDPTGGRRRSNSQPIRPSGGAPDAASAGAASALSRNSSINSTSSLRSPSGSIKRSTSLRASPSPKVNSTVPLISVEEEQLQQQPQLTANQRLQLHLKMAAKQGSLMTQQKETFTSVVFDPNSPSSVNLRRSSAPSAPVVPVEPIQSPSPVDSAAATPAAAAALTVPPSDARENSPSKPPPPQTRAQVTRLNTKRNSVHLSMPPAANDSISSGSSASSNESASGFTSASASIDAPSSPVKRVRFTGVPQYTEAEDAPTSYSSRILKNFAVFKTPSPSKKPGFKNKDQILKKEESISFRTQLRTEANGGFVLPPSNANPIGNAAPRGLGKLKKLL</sequence>
<feature type="region of interest" description="Disordered" evidence="1">
    <location>
        <begin position="397"/>
        <end position="429"/>
    </location>
</feature>
<dbReference type="EMBL" id="OZ004259">
    <property type="protein sequence ID" value="CAK7919449.1"/>
    <property type="molecule type" value="Genomic_DNA"/>
</dbReference>
<feature type="compositionally biased region" description="Low complexity" evidence="1">
    <location>
        <begin position="465"/>
        <end position="519"/>
    </location>
</feature>